<dbReference type="RefSeq" id="WP_047709158.1">
    <property type="nucleotide sequence ID" value="NZ_CP101030.1"/>
</dbReference>
<dbReference type="InterPro" id="IPR003488">
    <property type="entry name" value="DprA"/>
</dbReference>
<dbReference type="PANTHER" id="PTHR43022">
    <property type="entry name" value="PROTEIN SMF"/>
    <property type="match status" value="1"/>
</dbReference>
<dbReference type="Gene3D" id="3.40.50.450">
    <property type="match status" value="1"/>
</dbReference>
<accession>A0A8I1W9H4</accession>
<comment type="caution">
    <text evidence="5">The sequence shown here is derived from an EMBL/GenBank/DDBJ whole genome shotgun (WGS) entry which is preliminary data.</text>
</comment>
<dbReference type="Pfam" id="PF17782">
    <property type="entry name" value="WHD_DprA"/>
    <property type="match status" value="1"/>
</dbReference>
<name>A0A8I1W9H4_PLESH</name>
<dbReference type="PANTHER" id="PTHR43022:SF1">
    <property type="entry name" value="PROTEIN SMF"/>
    <property type="match status" value="1"/>
</dbReference>
<organism evidence="5 6">
    <name type="scientific">Plesiomonas shigelloides</name>
    <name type="common">Aeromonas shigelloides</name>
    <dbReference type="NCBI Taxonomy" id="703"/>
    <lineage>
        <taxon>Bacteria</taxon>
        <taxon>Pseudomonadati</taxon>
        <taxon>Pseudomonadota</taxon>
        <taxon>Gammaproteobacteria</taxon>
        <taxon>Enterobacterales</taxon>
        <taxon>Enterobacteriaceae</taxon>
        <taxon>Plesiomonas</taxon>
    </lineage>
</organism>
<dbReference type="InterPro" id="IPR057666">
    <property type="entry name" value="DrpA_SLOG"/>
</dbReference>
<dbReference type="EMBL" id="JAFNAA010000025">
    <property type="protein sequence ID" value="MBO1109695.1"/>
    <property type="molecule type" value="Genomic_DNA"/>
</dbReference>
<dbReference type="Pfam" id="PF02481">
    <property type="entry name" value="DNA_processg_A"/>
    <property type="match status" value="1"/>
</dbReference>
<proteinExistence type="inferred from homology"/>
<evidence type="ECO:0000259" key="3">
    <source>
        <dbReference type="Pfam" id="PF17782"/>
    </source>
</evidence>
<dbReference type="AlphaFoldDB" id="A0A8I1W9H4"/>
<dbReference type="SUPFAM" id="SSF102405">
    <property type="entry name" value="MCP/YpsA-like"/>
    <property type="match status" value="1"/>
</dbReference>
<evidence type="ECO:0000259" key="4">
    <source>
        <dbReference type="Pfam" id="PF25317"/>
    </source>
</evidence>
<evidence type="ECO:0000256" key="1">
    <source>
        <dbReference type="ARBA" id="ARBA00006525"/>
    </source>
</evidence>
<dbReference type="Proteomes" id="UP000664658">
    <property type="component" value="Unassembled WGS sequence"/>
</dbReference>
<dbReference type="NCBIfam" id="TIGR00732">
    <property type="entry name" value="dprA"/>
    <property type="match status" value="1"/>
</dbReference>
<dbReference type="Gene3D" id="1.10.10.10">
    <property type="entry name" value="Winged helix-like DNA-binding domain superfamily/Winged helix DNA-binding domain"/>
    <property type="match status" value="1"/>
</dbReference>
<feature type="domain" description="Smf/DprA SLOG" evidence="2">
    <location>
        <begin position="78"/>
        <end position="287"/>
    </location>
</feature>
<evidence type="ECO:0000259" key="2">
    <source>
        <dbReference type="Pfam" id="PF02481"/>
    </source>
</evidence>
<reference evidence="5" key="1">
    <citation type="submission" date="2021-03" db="EMBL/GenBank/DDBJ databases">
        <title>Plesiomonas shigelloides zfcc0051, isolated from zebrafish feces.</title>
        <authorList>
            <person name="Vanderhoek Z."/>
            <person name="Gaulke C."/>
        </authorList>
    </citation>
    <scope>NUCLEOTIDE SEQUENCE</scope>
    <source>
        <strain evidence="5">Zfcc0051</strain>
    </source>
</reference>
<protein>
    <submittedName>
        <fullName evidence="5">DNA-processing protein DprA</fullName>
    </submittedName>
</protein>
<comment type="similarity">
    <text evidence="1">Belongs to the DprA/Smf family.</text>
</comment>
<feature type="domain" description="Smf/DprA SAM" evidence="4">
    <location>
        <begin position="4"/>
        <end position="68"/>
    </location>
</feature>
<sequence length="376" mass="41151">MPAPVECWLRLYSVPGIGPVRLKQWLSRFSLAQLAANSVDDWRRLGWSERQCAFWQQESLQWVAHALAWRDASSSHHILTPDSPAYPPLLQQLPDAPVVLFIQGSPEVLLRPQLAMVGSRDCTPYGKQWGHYFAAELARSGMVITSGLALGIDACCHQAALEVSGLTVAVLGSGLQKLYPRQHQRLAQQIVAQQGALVSEFFPWQAARPEHFPRRNRIISGLAVGLLVVEATEGSGSLISARYALEQGREVFALPGAIGSGASRGCHQLIRQGAWLVESPADIQEQLGSLLCWVNEQQTELIASTEAQQLPFAKLLATVTEEVTPVDVVAERAGQPVAEVLIQLLELELAGWIAAVPGGYVRIRRTGHVRRIDVPI</sequence>
<dbReference type="Pfam" id="PF25317">
    <property type="entry name" value="SAM_SMF"/>
    <property type="match status" value="1"/>
</dbReference>
<dbReference type="InterPro" id="IPR057338">
    <property type="entry name" value="DprA_SAM"/>
</dbReference>
<dbReference type="InterPro" id="IPR036388">
    <property type="entry name" value="WH-like_DNA-bd_sf"/>
</dbReference>
<feature type="domain" description="DprA winged helix" evidence="3">
    <location>
        <begin position="312"/>
        <end position="359"/>
    </location>
</feature>
<evidence type="ECO:0000313" key="6">
    <source>
        <dbReference type="Proteomes" id="UP000664658"/>
    </source>
</evidence>
<dbReference type="GO" id="GO:0009294">
    <property type="term" value="P:DNA-mediated transformation"/>
    <property type="evidence" value="ECO:0007669"/>
    <property type="project" value="InterPro"/>
</dbReference>
<evidence type="ECO:0000313" key="5">
    <source>
        <dbReference type="EMBL" id="MBO1109695.1"/>
    </source>
</evidence>
<dbReference type="InterPro" id="IPR041614">
    <property type="entry name" value="DprA_WH"/>
</dbReference>
<gene>
    <name evidence="5" type="primary">dprA</name>
    <name evidence="5" type="ORF">J2R62_16060</name>
</gene>